<dbReference type="SMART" id="SM00100">
    <property type="entry name" value="cNMP"/>
    <property type="match status" value="1"/>
</dbReference>
<dbReference type="EMBL" id="JBHTHY010000003">
    <property type="protein sequence ID" value="MFD0796525.1"/>
    <property type="molecule type" value="Genomic_DNA"/>
</dbReference>
<dbReference type="InterPro" id="IPR014710">
    <property type="entry name" value="RmlC-like_jellyroll"/>
</dbReference>
<dbReference type="InterPro" id="IPR000595">
    <property type="entry name" value="cNMP-bd_dom"/>
</dbReference>
<keyword evidence="3" id="KW-1185">Reference proteome</keyword>
<sequence length="195" mass="22919">MDPDVFKNIRKKVLSYTHVDQPQLEDALRFYDVITLSKGERLISEGDMVNFFYYLDSGCISYYKMEEGEQKVLEFYTQDVFFTDLIAYVKGVPSQCYLEALEPSVILAVRKDRAEKSFETSHQLERFGRLSMQEAFLKLFHRVDRTNNRSNEERYLRILHKRPDLLQRVPQYLIASYLGITPVGLSKLRKRLGKG</sequence>
<dbReference type="PROSITE" id="PS50042">
    <property type="entry name" value="CNMP_BINDING_3"/>
    <property type="match status" value="1"/>
</dbReference>
<organism evidence="2 3">
    <name type="scientific">Maribacter chungangensis</name>
    <dbReference type="NCBI Taxonomy" id="1069117"/>
    <lineage>
        <taxon>Bacteria</taxon>
        <taxon>Pseudomonadati</taxon>
        <taxon>Bacteroidota</taxon>
        <taxon>Flavobacteriia</taxon>
        <taxon>Flavobacteriales</taxon>
        <taxon>Flavobacteriaceae</taxon>
        <taxon>Maribacter</taxon>
    </lineage>
</organism>
<dbReference type="Gene3D" id="2.60.120.10">
    <property type="entry name" value="Jelly Rolls"/>
    <property type="match status" value="1"/>
</dbReference>
<dbReference type="CDD" id="cd00038">
    <property type="entry name" value="CAP_ED"/>
    <property type="match status" value="1"/>
</dbReference>
<dbReference type="Pfam" id="PF00027">
    <property type="entry name" value="cNMP_binding"/>
    <property type="match status" value="1"/>
</dbReference>
<proteinExistence type="predicted"/>
<evidence type="ECO:0000313" key="3">
    <source>
        <dbReference type="Proteomes" id="UP001597012"/>
    </source>
</evidence>
<feature type="domain" description="Cyclic nucleotide-binding" evidence="1">
    <location>
        <begin position="15"/>
        <end position="116"/>
    </location>
</feature>
<evidence type="ECO:0000259" key="1">
    <source>
        <dbReference type="PROSITE" id="PS50042"/>
    </source>
</evidence>
<protein>
    <submittedName>
        <fullName evidence="2">Crp/Fnr family transcriptional regulator</fullName>
    </submittedName>
</protein>
<accession>A0ABW3B081</accession>
<comment type="caution">
    <text evidence="2">The sequence shown here is derived from an EMBL/GenBank/DDBJ whole genome shotgun (WGS) entry which is preliminary data.</text>
</comment>
<reference evidence="3" key="1">
    <citation type="journal article" date="2019" name="Int. J. Syst. Evol. Microbiol.">
        <title>The Global Catalogue of Microorganisms (GCM) 10K type strain sequencing project: providing services to taxonomists for standard genome sequencing and annotation.</title>
        <authorList>
            <consortium name="The Broad Institute Genomics Platform"/>
            <consortium name="The Broad Institute Genome Sequencing Center for Infectious Disease"/>
            <person name="Wu L."/>
            <person name="Ma J."/>
        </authorList>
    </citation>
    <scope>NUCLEOTIDE SEQUENCE [LARGE SCALE GENOMIC DNA]</scope>
    <source>
        <strain evidence="3">CCUG 61948</strain>
    </source>
</reference>
<dbReference type="SUPFAM" id="SSF51206">
    <property type="entry name" value="cAMP-binding domain-like"/>
    <property type="match status" value="1"/>
</dbReference>
<dbReference type="InterPro" id="IPR018490">
    <property type="entry name" value="cNMP-bd_dom_sf"/>
</dbReference>
<dbReference type="RefSeq" id="WP_379932365.1">
    <property type="nucleotide sequence ID" value="NZ_JBHTHY010000003.1"/>
</dbReference>
<name>A0ABW3B081_9FLAO</name>
<evidence type="ECO:0000313" key="2">
    <source>
        <dbReference type="EMBL" id="MFD0796525.1"/>
    </source>
</evidence>
<gene>
    <name evidence="2" type="ORF">ACFQZJ_03565</name>
</gene>
<dbReference type="Proteomes" id="UP001597012">
    <property type="component" value="Unassembled WGS sequence"/>
</dbReference>